<feature type="domain" description="SpaA-like prealbumin fold" evidence="6">
    <location>
        <begin position="492"/>
        <end position="564"/>
    </location>
</feature>
<feature type="domain" description="SpaA-like prealbumin fold" evidence="6">
    <location>
        <begin position="586"/>
        <end position="682"/>
    </location>
</feature>
<dbReference type="Proteomes" id="UP000261032">
    <property type="component" value="Unassembled WGS sequence"/>
</dbReference>
<keyword evidence="3 5" id="KW-0732">Signal</keyword>
<feature type="domain" description="SpaA-like prealbumin fold" evidence="6">
    <location>
        <begin position="1022"/>
        <end position="1108"/>
    </location>
</feature>
<evidence type="ECO:0000256" key="5">
    <source>
        <dbReference type="SAM" id="SignalP"/>
    </source>
</evidence>
<feature type="domain" description="SpaA-like prealbumin fold" evidence="6">
    <location>
        <begin position="934"/>
        <end position="1019"/>
    </location>
</feature>
<feature type="domain" description="Thioester" evidence="7">
    <location>
        <begin position="52"/>
        <end position="124"/>
    </location>
</feature>
<protein>
    <recommendedName>
        <fullName evidence="10">Cna protein B-type domain protein</fullName>
    </recommendedName>
</protein>
<dbReference type="Gene3D" id="2.60.40.10">
    <property type="entry name" value="Immunoglobulins"/>
    <property type="match status" value="8"/>
</dbReference>
<gene>
    <name evidence="8" type="ORF">DXB93_13105</name>
</gene>
<dbReference type="PANTHER" id="PTHR36108">
    <property type="entry name" value="COLOSSIN-B-RELATED"/>
    <property type="match status" value="1"/>
</dbReference>
<keyword evidence="4" id="KW-0812">Transmembrane</keyword>
<dbReference type="Pfam" id="PF20610">
    <property type="entry name" value="TED_2"/>
    <property type="match status" value="1"/>
</dbReference>
<keyword evidence="2" id="KW-0964">Secreted</keyword>
<reference evidence="8 9" key="1">
    <citation type="submission" date="2018-08" db="EMBL/GenBank/DDBJ databases">
        <title>A genome reference for cultivated species of the human gut microbiota.</title>
        <authorList>
            <person name="Zou Y."/>
            <person name="Xue W."/>
            <person name="Luo G."/>
        </authorList>
    </citation>
    <scope>NUCLEOTIDE SEQUENCE [LARGE SCALE GENOMIC DNA]</scope>
    <source>
        <strain evidence="8 9">OM06-4</strain>
    </source>
</reference>
<evidence type="ECO:0000313" key="9">
    <source>
        <dbReference type="Proteomes" id="UP000261032"/>
    </source>
</evidence>
<dbReference type="PANTHER" id="PTHR36108:SF13">
    <property type="entry name" value="COLOSSIN-B-RELATED"/>
    <property type="match status" value="1"/>
</dbReference>
<evidence type="ECO:0000259" key="7">
    <source>
        <dbReference type="Pfam" id="PF20610"/>
    </source>
</evidence>
<feature type="chain" id="PRO_5017706327" description="Cna protein B-type domain protein" evidence="5">
    <location>
        <begin position="33"/>
        <end position="1151"/>
    </location>
</feature>
<comment type="caution">
    <text evidence="8">The sequence shown here is derived from an EMBL/GenBank/DDBJ whole genome shotgun (WGS) entry which is preliminary data.</text>
</comment>
<name>A0A3E3EAQ9_9FIRM</name>
<evidence type="ECO:0000313" key="8">
    <source>
        <dbReference type="EMBL" id="RGD82930.1"/>
    </source>
</evidence>
<dbReference type="PROSITE" id="PS51257">
    <property type="entry name" value="PROKAR_LIPOPROTEIN"/>
    <property type="match status" value="1"/>
</dbReference>
<dbReference type="AlphaFoldDB" id="A0A3E3EAQ9"/>
<feature type="domain" description="SpaA-like prealbumin fold" evidence="6">
    <location>
        <begin position="268"/>
        <end position="353"/>
    </location>
</feature>
<evidence type="ECO:0000256" key="3">
    <source>
        <dbReference type="ARBA" id="ARBA00022729"/>
    </source>
</evidence>
<evidence type="ECO:0000259" key="6">
    <source>
        <dbReference type="Pfam" id="PF17802"/>
    </source>
</evidence>
<dbReference type="InterPro" id="IPR046751">
    <property type="entry name" value="TED_2"/>
</dbReference>
<evidence type="ECO:0008006" key="10">
    <source>
        <dbReference type="Google" id="ProtNLM"/>
    </source>
</evidence>
<dbReference type="Pfam" id="PF17802">
    <property type="entry name" value="SpaA"/>
    <property type="match status" value="8"/>
</dbReference>
<evidence type="ECO:0000256" key="4">
    <source>
        <dbReference type="SAM" id="Phobius"/>
    </source>
</evidence>
<feature type="signal peptide" evidence="5">
    <location>
        <begin position="1"/>
        <end position="32"/>
    </location>
</feature>
<comment type="similarity">
    <text evidence="1">Belongs to the serine-aspartate repeat-containing protein (SDr) family.</text>
</comment>
<proteinExistence type="inferred from homology"/>
<dbReference type="InterPro" id="IPR013783">
    <property type="entry name" value="Ig-like_fold"/>
</dbReference>
<feature type="domain" description="SpaA-like prealbumin fold" evidence="6">
    <location>
        <begin position="374"/>
        <end position="463"/>
    </location>
</feature>
<organism evidence="8 9">
    <name type="scientific">Thomasclavelia ramosa</name>
    <dbReference type="NCBI Taxonomy" id="1547"/>
    <lineage>
        <taxon>Bacteria</taxon>
        <taxon>Bacillati</taxon>
        <taxon>Bacillota</taxon>
        <taxon>Erysipelotrichia</taxon>
        <taxon>Erysipelotrichales</taxon>
        <taxon>Coprobacillaceae</taxon>
        <taxon>Thomasclavelia</taxon>
    </lineage>
</organism>
<keyword evidence="4" id="KW-0472">Membrane</keyword>
<feature type="domain" description="SpaA-like prealbumin fold" evidence="6">
    <location>
        <begin position="707"/>
        <end position="801"/>
    </location>
</feature>
<evidence type="ECO:0000256" key="2">
    <source>
        <dbReference type="ARBA" id="ARBA00022525"/>
    </source>
</evidence>
<dbReference type="EMBL" id="QUSL01000023">
    <property type="protein sequence ID" value="RGD82930.1"/>
    <property type="molecule type" value="Genomic_DNA"/>
</dbReference>
<dbReference type="InterPro" id="IPR041033">
    <property type="entry name" value="SpaA_PFL_dom_1"/>
</dbReference>
<dbReference type="RefSeq" id="WP_117581992.1">
    <property type="nucleotide sequence ID" value="NZ_QUSL01000023.1"/>
</dbReference>
<accession>A0A3E3EAQ9</accession>
<feature type="transmembrane region" description="Helical" evidence="4">
    <location>
        <begin position="1122"/>
        <end position="1141"/>
    </location>
</feature>
<sequence length="1151" mass="127469">MIKDKFKYVSRVMTAFMIMFSCVFGNLMTVNAASVTVVYNGKATWSGSTVGNFTVNGKQAFCLEHAKTTPPTGTPLTTEIYQNEMVKKVLYYGWTGPGQWSGFDGNVNKGIVITSLALDVVYSGGSSRLVNDFMSYISDKTVPGRNAQFSSNFEKAFIDGEIQRTNTVTLNGDAGASATFTLPDGVQMVRNGNIYTGQVTVEAGQSFYLQAPMTVTGTYSTGTVGKGFKYQSILCKTGSNSMQDLGYGEVVTDPAGSTKLDVEWLELGNLKITKTNIENDLIDGAKFKLTSVSYSGYEEVLTISNGKLLVKNIPAGTYKLQEVSAPDGYLIDNQIYSVEINAGKTTSKMVINKEPLGEINLVKEINATKTKGLTGDAYLQGNEYTLYAKEDITNKAGTKTYFKKGDTVDRQITNKNGEVRFDNLHIGDYQIKETKSNDTLVLNPEVINISIEYKGQTVSKVIKSDNTENRVNIQKIQVFKSGEKDGISGIVKGLQGAEFTFRLKSEVDHVGWDNAKDYAVITTDENGKANTPYLPYGTYLVKETKTPQEFITAPDFTVSVTADYLEYTDVEQVKRINVNNRPFTSQLKIVKVDKETGKTVTLNSASFKIKDSKGNYIIQKVGGKKYDTFTTNSKNQITVLFGNKGEVTLPLQLEAGKYTIEEIKTPDGFLKLEKPVNFEITNIYDYDKDEDKDPIIVVKIANEQPKGKIILKKTDKETGKTLADVEYELTAKKTVYDMTDGSVRFAKGAVVAKGKTDKNGKIVIDGLFMGEYQLRETLTNEGYVLSSKIHDIIFEQKDTSTKEYAFNIDVTNIAPTGEIHLVKTDKDTNELLSGVIFELSAKEDIYSLDGRKTLLYAKDEKVSVDISQDGLYMTNELGEVHIVGLPLGKYEIKEVKTLEGYIPDQKKYDINLSYNDTEQLVYFTDLDIKNVKTTVEISKTDVTDSKELEGAHLSLFDKDNNLIEKWISGKEPHIVRGLHIGEEYRFHEDLSPLGYATANDVVFTVKGDGETTKVIMKDEITKVDISKVDASTGEELEGAMLTLKDKETGEIIENWISQKEAHRINGLVAGKTYVLHEEAAPDGYLVATDVEFTVKDSGEVQKVIMKDEYKPAVVKTGDDIDIYTISILAGASGLLIVALIVRIRSKRNEKK</sequence>
<keyword evidence="4" id="KW-1133">Transmembrane helix</keyword>
<feature type="domain" description="SpaA-like prealbumin fold" evidence="6">
    <location>
        <begin position="817"/>
        <end position="919"/>
    </location>
</feature>
<evidence type="ECO:0000256" key="1">
    <source>
        <dbReference type="ARBA" id="ARBA00007257"/>
    </source>
</evidence>